<dbReference type="EMBL" id="LUKE01000001">
    <property type="protein sequence ID" value="KYG66987.1"/>
    <property type="molecule type" value="Genomic_DNA"/>
</dbReference>
<keyword evidence="3" id="KW-1185">Reference proteome</keyword>
<gene>
    <name evidence="2" type="ORF">AZI86_08165</name>
</gene>
<name>A0A150WRN8_BDEBC</name>
<evidence type="ECO:0000259" key="1">
    <source>
        <dbReference type="Pfam" id="PF02627"/>
    </source>
</evidence>
<comment type="caution">
    <text evidence="2">The sequence shown here is derived from an EMBL/GenBank/DDBJ whole genome shotgun (WGS) entry which is preliminary data.</text>
</comment>
<dbReference type="Proteomes" id="UP000075320">
    <property type="component" value="Unassembled WGS sequence"/>
</dbReference>
<accession>A0A150WRN8</accession>
<keyword evidence="2" id="KW-0560">Oxidoreductase</keyword>
<dbReference type="Gene3D" id="1.20.1290.10">
    <property type="entry name" value="AhpD-like"/>
    <property type="match status" value="1"/>
</dbReference>
<evidence type="ECO:0000313" key="2">
    <source>
        <dbReference type="EMBL" id="KYG66987.1"/>
    </source>
</evidence>
<organism evidence="2 3">
    <name type="scientific">Bdellovibrio bacteriovorus</name>
    <dbReference type="NCBI Taxonomy" id="959"/>
    <lineage>
        <taxon>Bacteria</taxon>
        <taxon>Pseudomonadati</taxon>
        <taxon>Bdellovibrionota</taxon>
        <taxon>Bdellovibrionia</taxon>
        <taxon>Bdellovibrionales</taxon>
        <taxon>Pseudobdellovibrionaceae</taxon>
        <taxon>Bdellovibrio</taxon>
    </lineage>
</organism>
<dbReference type="SUPFAM" id="SSF69118">
    <property type="entry name" value="AhpD-like"/>
    <property type="match status" value="1"/>
</dbReference>
<dbReference type="InterPro" id="IPR004675">
    <property type="entry name" value="AhpD_core"/>
</dbReference>
<protein>
    <submittedName>
        <fullName evidence="2">Alkylhydroperoxidase</fullName>
    </submittedName>
</protein>
<dbReference type="NCBIfam" id="TIGR00778">
    <property type="entry name" value="ahpD_dom"/>
    <property type="match status" value="1"/>
</dbReference>
<keyword evidence="2" id="KW-0575">Peroxidase</keyword>
<evidence type="ECO:0000313" key="3">
    <source>
        <dbReference type="Proteomes" id="UP000075320"/>
    </source>
</evidence>
<dbReference type="PANTHER" id="PTHR35446">
    <property type="entry name" value="SI:CH211-175M2.5"/>
    <property type="match status" value="1"/>
</dbReference>
<dbReference type="OrthoDB" id="9801997at2"/>
<reference evidence="2 3" key="1">
    <citation type="submission" date="2016-03" db="EMBL/GenBank/DDBJ databases">
        <authorList>
            <person name="Ploux O."/>
        </authorList>
    </citation>
    <scope>NUCLEOTIDE SEQUENCE [LARGE SCALE GENOMIC DNA]</scope>
    <source>
        <strain evidence="2 3">R0</strain>
    </source>
</reference>
<dbReference type="PANTHER" id="PTHR35446:SF2">
    <property type="entry name" value="CARBOXYMUCONOLACTONE DECARBOXYLASE-LIKE DOMAIN-CONTAINING PROTEIN"/>
    <property type="match status" value="1"/>
</dbReference>
<feature type="domain" description="Carboxymuconolactone decarboxylase-like" evidence="1">
    <location>
        <begin position="16"/>
        <end position="93"/>
    </location>
</feature>
<dbReference type="InterPro" id="IPR029032">
    <property type="entry name" value="AhpD-like"/>
</dbReference>
<dbReference type="RefSeq" id="WP_061834564.1">
    <property type="nucleotide sequence ID" value="NZ_LUKE01000001.1"/>
</dbReference>
<dbReference type="GO" id="GO:0051920">
    <property type="term" value="F:peroxiredoxin activity"/>
    <property type="evidence" value="ECO:0007669"/>
    <property type="project" value="InterPro"/>
</dbReference>
<dbReference type="InterPro" id="IPR003779">
    <property type="entry name" value="CMD-like"/>
</dbReference>
<sequence>MSTRINYNKHAPKQVEALMALESAIAASDIDKNLKDLIKLRASQLNGCLFCMDMHSKEAIKHEERLLRLIHLPGWRESSLFTDKEKAALEWTELLTKIGAHGAEDEDFKKISAHFSEKEVVDLTMAIAAINAWNRLGVAFRSEPGTFDKFFGLDKLGLS</sequence>
<dbReference type="Pfam" id="PF02627">
    <property type="entry name" value="CMD"/>
    <property type="match status" value="1"/>
</dbReference>
<proteinExistence type="predicted"/>
<dbReference type="AlphaFoldDB" id="A0A150WRN8"/>